<protein>
    <submittedName>
        <fullName evidence="1">Uncharacterized protein</fullName>
    </submittedName>
</protein>
<dbReference type="EMBL" id="MU006734">
    <property type="protein sequence ID" value="KAF2623931.1"/>
    <property type="molecule type" value="Genomic_DNA"/>
</dbReference>
<evidence type="ECO:0000313" key="1">
    <source>
        <dbReference type="EMBL" id="KAF2623931.1"/>
    </source>
</evidence>
<organism evidence="1 2">
    <name type="scientific">Macroventuria anomochaeta</name>
    <dbReference type="NCBI Taxonomy" id="301207"/>
    <lineage>
        <taxon>Eukaryota</taxon>
        <taxon>Fungi</taxon>
        <taxon>Dikarya</taxon>
        <taxon>Ascomycota</taxon>
        <taxon>Pezizomycotina</taxon>
        <taxon>Dothideomycetes</taxon>
        <taxon>Pleosporomycetidae</taxon>
        <taxon>Pleosporales</taxon>
        <taxon>Pleosporineae</taxon>
        <taxon>Didymellaceae</taxon>
        <taxon>Macroventuria</taxon>
    </lineage>
</organism>
<comment type="caution">
    <text evidence="1">The sequence shown here is derived from an EMBL/GenBank/DDBJ whole genome shotgun (WGS) entry which is preliminary data.</text>
</comment>
<reference evidence="1" key="1">
    <citation type="journal article" date="2020" name="Stud. Mycol.">
        <title>101 Dothideomycetes genomes: a test case for predicting lifestyles and emergence of pathogens.</title>
        <authorList>
            <person name="Haridas S."/>
            <person name="Albert R."/>
            <person name="Binder M."/>
            <person name="Bloem J."/>
            <person name="Labutti K."/>
            <person name="Salamov A."/>
            <person name="Andreopoulos B."/>
            <person name="Baker S."/>
            <person name="Barry K."/>
            <person name="Bills G."/>
            <person name="Bluhm B."/>
            <person name="Cannon C."/>
            <person name="Castanera R."/>
            <person name="Culley D."/>
            <person name="Daum C."/>
            <person name="Ezra D."/>
            <person name="Gonzalez J."/>
            <person name="Henrissat B."/>
            <person name="Kuo A."/>
            <person name="Liang C."/>
            <person name="Lipzen A."/>
            <person name="Lutzoni F."/>
            <person name="Magnuson J."/>
            <person name="Mondo S."/>
            <person name="Nolan M."/>
            <person name="Ohm R."/>
            <person name="Pangilinan J."/>
            <person name="Park H.-J."/>
            <person name="Ramirez L."/>
            <person name="Alfaro M."/>
            <person name="Sun H."/>
            <person name="Tritt A."/>
            <person name="Yoshinaga Y."/>
            <person name="Zwiers L.-H."/>
            <person name="Turgeon B."/>
            <person name="Goodwin S."/>
            <person name="Spatafora J."/>
            <person name="Crous P."/>
            <person name="Grigoriev I."/>
        </authorList>
    </citation>
    <scope>NUCLEOTIDE SEQUENCE</scope>
    <source>
        <strain evidence="1">CBS 525.71</strain>
    </source>
</reference>
<dbReference type="Proteomes" id="UP000799754">
    <property type="component" value="Unassembled WGS sequence"/>
</dbReference>
<gene>
    <name evidence="1" type="ORF">BU25DRAFT_461708</name>
</gene>
<sequence length="150" mass="17802">MGWITRYGKWQDDFAPPAPRPIRFKHIVAGLIFLALLGACIAFFSLTVIFVPKPQLTEYMPKGVFCATCEEIWYHNRNLFDREDMLCYGPPTHDRMTRIKEEVMFSEEKRCWALKKGHDEWMRPLQVTDEETKKWERRAQTIVLRGGHWP</sequence>
<proteinExistence type="predicted"/>
<accession>A0ACB6RPF5</accession>
<name>A0ACB6RPF5_9PLEO</name>
<keyword evidence="2" id="KW-1185">Reference proteome</keyword>
<evidence type="ECO:0000313" key="2">
    <source>
        <dbReference type="Proteomes" id="UP000799754"/>
    </source>
</evidence>